<dbReference type="Pfam" id="PF03226">
    <property type="entry name" value="Yippee-Mis18"/>
    <property type="match status" value="1"/>
</dbReference>
<dbReference type="GO" id="GO:0046872">
    <property type="term" value="F:metal ion binding"/>
    <property type="evidence" value="ECO:0007669"/>
    <property type="project" value="UniProtKB-KW"/>
</dbReference>
<dbReference type="PANTHER" id="PTHR13848">
    <property type="entry name" value="PROTEIN YIPPEE-LIKE CG15309-RELATED"/>
    <property type="match status" value="1"/>
</dbReference>
<accession>A0A0X3PQK0</accession>
<evidence type="ECO:0000259" key="5">
    <source>
        <dbReference type="PROSITE" id="PS51792"/>
    </source>
</evidence>
<dbReference type="InterPro" id="IPR004910">
    <property type="entry name" value="Yippee/Mis18/Cereblon"/>
</dbReference>
<dbReference type="AlphaFoldDB" id="A0A0X3PQK0"/>
<dbReference type="PROSITE" id="PS51792">
    <property type="entry name" value="YIPPEE"/>
    <property type="match status" value="1"/>
</dbReference>
<comment type="similarity">
    <text evidence="1 4">Belongs to the yippee family.</text>
</comment>
<gene>
    <name evidence="6" type="primary">YPEL5</name>
    <name evidence="6" type="ORF">TR167465</name>
</gene>
<evidence type="ECO:0000256" key="4">
    <source>
        <dbReference type="RuleBase" id="RU110713"/>
    </source>
</evidence>
<reference evidence="6" key="1">
    <citation type="submission" date="2016-01" db="EMBL/GenBank/DDBJ databases">
        <title>Reference transcriptome for the parasite Schistocephalus solidus: insights into the molecular evolution of parasitism.</title>
        <authorList>
            <person name="Hebert F.O."/>
            <person name="Grambauer S."/>
            <person name="Barber I."/>
            <person name="Landry C.R."/>
            <person name="Aubin-Horth N."/>
        </authorList>
    </citation>
    <scope>NUCLEOTIDE SEQUENCE</scope>
</reference>
<dbReference type="InterPro" id="IPR034751">
    <property type="entry name" value="Yippee"/>
</dbReference>
<protein>
    <recommendedName>
        <fullName evidence="4">Protein yippee-like</fullName>
    </recommendedName>
</protein>
<evidence type="ECO:0000256" key="1">
    <source>
        <dbReference type="ARBA" id="ARBA00005613"/>
    </source>
</evidence>
<feature type="domain" description="Yippee" evidence="5">
    <location>
        <begin position="12"/>
        <end position="109"/>
    </location>
</feature>
<dbReference type="EMBL" id="GEEE01009266">
    <property type="protein sequence ID" value="JAP53959.1"/>
    <property type="molecule type" value="Transcribed_RNA"/>
</dbReference>
<keyword evidence="2" id="KW-0479">Metal-binding</keyword>
<organism evidence="6">
    <name type="scientific">Schistocephalus solidus</name>
    <name type="common">Tapeworm</name>
    <dbReference type="NCBI Taxonomy" id="70667"/>
    <lineage>
        <taxon>Eukaryota</taxon>
        <taxon>Metazoa</taxon>
        <taxon>Spiralia</taxon>
        <taxon>Lophotrochozoa</taxon>
        <taxon>Platyhelminthes</taxon>
        <taxon>Cestoda</taxon>
        <taxon>Eucestoda</taxon>
        <taxon>Diphyllobothriidea</taxon>
        <taxon>Diphyllobothriidae</taxon>
        <taxon>Schistocephalus</taxon>
    </lineage>
</organism>
<proteinExistence type="inferred from homology"/>
<evidence type="ECO:0000256" key="3">
    <source>
        <dbReference type="ARBA" id="ARBA00022833"/>
    </source>
</evidence>
<evidence type="ECO:0000313" key="6">
    <source>
        <dbReference type="EMBL" id="JAP53959.1"/>
    </source>
</evidence>
<dbReference type="InterPro" id="IPR039058">
    <property type="entry name" value="Yippee_fam"/>
</dbReference>
<keyword evidence="3" id="KW-0862">Zinc</keyword>
<evidence type="ECO:0000256" key="2">
    <source>
        <dbReference type="ARBA" id="ARBA00022723"/>
    </source>
</evidence>
<sequence>MGRIFFEHLGGRRIIQCRCGAPLTNRDEILSTRFTGSTGRAFLFNHVVNIMFSEIQDRVMITGRHLVRDVLCSRCSAKLGWMYEHAMEDSQRYKEGKVILEHALIEETEGFPDPLGEEI</sequence>
<name>A0A0X3PQK0_SCHSO</name>